<proteinExistence type="predicted"/>
<sequence>MPDIAASQQLPSVINGGFEIVELQLTEVTHVSAVFR</sequence>
<organism evidence="1 2">
    <name type="scientific">Crateriforma conspicua</name>
    <dbReference type="NCBI Taxonomy" id="2527996"/>
    <lineage>
        <taxon>Bacteria</taxon>
        <taxon>Pseudomonadati</taxon>
        <taxon>Planctomycetota</taxon>
        <taxon>Planctomycetia</taxon>
        <taxon>Planctomycetales</taxon>
        <taxon>Planctomycetaceae</taxon>
        <taxon>Crateriforma</taxon>
    </lineage>
</organism>
<dbReference type="AlphaFoldDB" id="A0A5C6FJ83"/>
<protein>
    <submittedName>
        <fullName evidence="1">Uncharacterized protein</fullName>
    </submittedName>
</protein>
<comment type="caution">
    <text evidence="1">The sequence shown here is derived from an EMBL/GenBank/DDBJ whole genome shotgun (WGS) entry which is preliminary data.</text>
</comment>
<evidence type="ECO:0000313" key="1">
    <source>
        <dbReference type="EMBL" id="TWU62007.1"/>
    </source>
</evidence>
<gene>
    <name evidence="1" type="ORF">V7x_36980</name>
</gene>
<dbReference type="Proteomes" id="UP000316476">
    <property type="component" value="Unassembled WGS sequence"/>
</dbReference>
<name>A0A5C6FJ83_9PLAN</name>
<evidence type="ECO:0000313" key="2">
    <source>
        <dbReference type="Proteomes" id="UP000316476"/>
    </source>
</evidence>
<reference evidence="1 2" key="1">
    <citation type="submission" date="2019-02" db="EMBL/GenBank/DDBJ databases">
        <title>Deep-cultivation of Planctomycetes and their phenomic and genomic characterization uncovers novel biology.</title>
        <authorList>
            <person name="Wiegand S."/>
            <person name="Jogler M."/>
            <person name="Boedeker C."/>
            <person name="Pinto D."/>
            <person name="Vollmers J."/>
            <person name="Rivas-Marin E."/>
            <person name="Kohn T."/>
            <person name="Peeters S.H."/>
            <person name="Heuer A."/>
            <person name="Rast P."/>
            <person name="Oberbeckmann S."/>
            <person name="Bunk B."/>
            <person name="Jeske O."/>
            <person name="Meyerdierks A."/>
            <person name="Storesund J.E."/>
            <person name="Kallscheuer N."/>
            <person name="Luecker S."/>
            <person name="Lage O.M."/>
            <person name="Pohl T."/>
            <person name="Merkel B.J."/>
            <person name="Hornburger P."/>
            <person name="Mueller R.-W."/>
            <person name="Bruemmer F."/>
            <person name="Labrenz M."/>
            <person name="Spormann A.M."/>
            <person name="Op Den Camp H."/>
            <person name="Overmann J."/>
            <person name="Amann R."/>
            <person name="Jetten M.S.M."/>
            <person name="Mascher T."/>
            <person name="Medema M.H."/>
            <person name="Devos D.P."/>
            <person name="Kaster A.-K."/>
            <person name="Ovreas L."/>
            <person name="Rohde M."/>
            <person name="Galperin M.Y."/>
            <person name="Jogler C."/>
        </authorList>
    </citation>
    <scope>NUCLEOTIDE SEQUENCE [LARGE SCALE GENOMIC DNA]</scope>
    <source>
        <strain evidence="1 2">V7</strain>
    </source>
</reference>
<dbReference type="EMBL" id="SJPZ01000002">
    <property type="protein sequence ID" value="TWU62007.1"/>
    <property type="molecule type" value="Genomic_DNA"/>
</dbReference>
<accession>A0A5C6FJ83</accession>